<dbReference type="Gene3D" id="3.10.180.10">
    <property type="entry name" value="2,3-Dihydroxybiphenyl 1,2-Dioxygenase, domain 1"/>
    <property type="match status" value="1"/>
</dbReference>
<dbReference type="Proteomes" id="UP000002743">
    <property type="component" value="Chromosome"/>
</dbReference>
<dbReference type="PANTHER" id="PTHR46142">
    <property type="match status" value="1"/>
</dbReference>
<dbReference type="OrthoDB" id="8562712at2"/>
<dbReference type="EMBL" id="CP001674">
    <property type="protein sequence ID" value="ACT51575.1"/>
    <property type="molecule type" value="Genomic_DNA"/>
</dbReference>
<name>C6XA34_METGS</name>
<dbReference type="KEGG" id="mei:Msip34_2333"/>
<reference evidence="3" key="1">
    <citation type="submission" date="2009-07" db="EMBL/GenBank/DDBJ databases">
        <title>Complete sequence of chromosome of Methylovorus sp. SIP3-4.</title>
        <authorList>
            <person name="Lucas S."/>
            <person name="Copeland A."/>
            <person name="Lapidus A."/>
            <person name="Glavina del Rio T."/>
            <person name="Tice H."/>
            <person name="Bruce D."/>
            <person name="Goodwin L."/>
            <person name="Pitluck S."/>
            <person name="Clum A."/>
            <person name="Larimer F."/>
            <person name="Land M."/>
            <person name="Hauser L."/>
            <person name="Kyrpides N."/>
            <person name="Mikhailova N."/>
            <person name="Kayluzhnaya M."/>
            <person name="Chistoserdova L."/>
        </authorList>
    </citation>
    <scope>NUCLEOTIDE SEQUENCE [LARGE SCALE GENOMIC DNA]</scope>
    <source>
        <strain evidence="3">SIP3-4</strain>
    </source>
</reference>
<dbReference type="eggNOG" id="COG0346">
    <property type="taxonomic scope" value="Bacteria"/>
</dbReference>
<dbReference type="PANTHER" id="PTHR46142:SF3">
    <property type="entry name" value="F18B13.24 PROTEIN"/>
    <property type="match status" value="1"/>
</dbReference>
<keyword evidence="2" id="KW-0223">Dioxygenase</keyword>
<dbReference type="PROSITE" id="PS51819">
    <property type="entry name" value="VOC"/>
    <property type="match status" value="1"/>
</dbReference>
<dbReference type="GO" id="GO:0051213">
    <property type="term" value="F:dioxygenase activity"/>
    <property type="evidence" value="ECO:0007669"/>
    <property type="project" value="UniProtKB-KW"/>
</dbReference>
<dbReference type="InterPro" id="IPR037523">
    <property type="entry name" value="VOC_core"/>
</dbReference>
<feature type="domain" description="VOC" evidence="1">
    <location>
        <begin position="5"/>
        <end position="125"/>
    </location>
</feature>
<keyword evidence="3" id="KW-1185">Reference proteome</keyword>
<protein>
    <submittedName>
        <fullName evidence="2">Glyoxalase/bleomycin resistance protein/dioxygenase</fullName>
    </submittedName>
</protein>
<dbReference type="HOGENOM" id="CLU_046006_12_4_4"/>
<accession>C6XA34</accession>
<dbReference type="RefSeq" id="WP_013443059.1">
    <property type="nucleotide sequence ID" value="NC_012969.1"/>
</dbReference>
<evidence type="ECO:0000259" key="1">
    <source>
        <dbReference type="PROSITE" id="PS51819"/>
    </source>
</evidence>
<sequence length="127" mass="14240">MAVTGFNHYNLRATREQMAVLLDFYTRVVGLTLGERPGLSSFGYWLYAGAKDVLHLSEVKEGVEPALNVQTTFDHVAFTCTDYAAMEQHLQAHGVQFGSRVVKATNVRQIFFKDPFGNGVEFNFDES</sequence>
<dbReference type="Pfam" id="PF00903">
    <property type="entry name" value="Glyoxalase"/>
    <property type="match status" value="1"/>
</dbReference>
<proteinExistence type="predicted"/>
<evidence type="ECO:0000313" key="3">
    <source>
        <dbReference type="Proteomes" id="UP000002743"/>
    </source>
</evidence>
<organism evidence="2 3">
    <name type="scientific">Methylovorus glucosotrophus (strain SIP3-4)</name>
    <dbReference type="NCBI Taxonomy" id="582744"/>
    <lineage>
        <taxon>Bacteria</taxon>
        <taxon>Pseudomonadati</taxon>
        <taxon>Pseudomonadota</taxon>
        <taxon>Betaproteobacteria</taxon>
        <taxon>Nitrosomonadales</taxon>
        <taxon>Methylophilaceae</taxon>
        <taxon>Methylovorus</taxon>
    </lineage>
</organism>
<dbReference type="InterPro" id="IPR029068">
    <property type="entry name" value="Glyas_Bleomycin-R_OHBP_Dase"/>
</dbReference>
<keyword evidence="2" id="KW-0560">Oxidoreductase</keyword>
<reference evidence="2 3" key="2">
    <citation type="journal article" date="2011" name="J. Bacteriol.">
        <title>Genomes of three methylotrophs from a single niche uncover genetic and metabolic divergence of Methylophilaceae.</title>
        <authorList>
            <person name="Lapidus A."/>
            <person name="Clum A."/>
            <person name="Labutti K."/>
            <person name="Kaluzhnaya M.G."/>
            <person name="Lim S."/>
            <person name="Beck D.A."/>
            <person name="Glavina Del Rio T."/>
            <person name="Nolan M."/>
            <person name="Mavromatis K."/>
            <person name="Huntemann M."/>
            <person name="Lucas S."/>
            <person name="Lidstrom M.E."/>
            <person name="Ivanova N."/>
            <person name="Chistoserdova L."/>
        </authorList>
    </citation>
    <scope>NUCLEOTIDE SEQUENCE [LARGE SCALE GENOMIC DNA]</scope>
    <source>
        <strain evidence="2 3">SIP3-4</strain>
    </source>
</reference>
<evidence type="ECO:0000313" key="2">
    <source>
        <dbReference type="EMBL" id="ACT51575.1"/>
    </source>
</evidence>
<dbReference type="AlphaFoldDB" id="C6XA34"/>
<dbReference type="STRING" id="582744.Msip34_2333"/>
<dbReference type="InterPro" id="IPR004360">
    <property type="entry name" value="Glyas_Fos-R_dOase_dom"/>
</dbReference>
<gene>
    <name evidence="2" type="ordered locus">Msip34_2333</name>
</gene>
<dbReference type="SUPFAM" id="SSF54593">
    <property type="entry name" value="Glyoxalase/Bleomycin resistance protein/Dihydroxybiphenyl dioxygenase"/>
    <property type="match status" value="1"/>
</dbReference>